<evidence type="ECO:0008006" key="5">
    <source>
        <dbReference type="Google" id="ProtNLM"/>
    </source>
</evidence>
<dbReference type="OrthoDB" id="651281at2"/>
<reference evidence="3 4" key="1">
    <citation type="submission" date="2019-07" db="EMBL/GenBank/DDBJ databases">
        <title>Whole genome shotgun sequence of Rhodospirillum oryzae NBRC 107573.</title>
        <authorList>
            <person name="Hosoyama A."/>
            <person name="Uohara A."/>
            <person name="Ohji S."/>
            <person name="Ichikawa N."/>
        </authorList>
    </citation>
    <scope>NUCLEOTIDE SEQUENCE [LARGE SCALE GENOMIC DNA]</scope>
    <source>
        <strain evidence="3 4">NBRC 107573</strain>
    </source>
</reference>
<feature type="domain" description="CHAT" evidence="1">
    <location>
        <begin position="103"/>
        <end position="321"/>
    </location>
</feature>
<evidence type="ECO:0000313" key="4">
    <source>
        <dbReference type="Proteomes" id="UP000321567"/>
    </source>
</evidence>
<dbReference type="EMBL" id="BJZO01000150">
    <property type="protein sequence ID" value="GEO83021.1"/>
    <property type="molecule type" value="Genomic_DNA"/>
</dbReference>
<accession>A0A512HC51</accession>
<dbReference type="Pfam" id="PF12770">
    <property type="entry name" value="CHAT"/>
    <property type="match status" value="1"/>
</dbReference>
<feature type="domain" description="Orc1-like AAA ATPase" evidence="2">
    <location>
        <begin position="398"/>
        <end position="517"/>
    </location>
</feature>
<keyword evidence="4" id="KW-1185">Reference proteome</keyword>
<sequence>MRAEVRFSTNALTWVVEGAIRGRPRPLAPDDAARWREWSTTYKALNRERDPAQGLLDLGRRIFMWLDGPDRVVSALLTEAFGTLTLMVQAPRPLADEARDFLHVPWELLADERGFLAGQDRLLFCPVRRLGSAASPPPPPPDSPCLGLAFMAAAPRNVEPVLDYEAEETAILDATETLALDLEVEESGNPERLSERLAEIGPMQAVHLSCHGRAFPRPILALEDDEGNERETGEAELIRLLRPAAPKVVFLSACQSAESDRQADSLAAALVDGGLPAVLGWDASVHDQSAIEFARVFYRQLAARRPLEEACAEARRALFKTLDPPATAASTPCKREGAVVVGANTGADWHMARLWLGPSGGGPLVHGSRRRRLFSADEVYEHFDAGKKTGRIAGRRLFVGRRRDLQRCLALVKSRHKAGVLIHGMGRSGKSSLAARILHRLPALTLVFIEGRFTAATLAAEIADRVPGSRETLRPTDPALLDLAQSEVLLYERLTAVLRTTGTPFALVLDDLEQGLDAPTEAGPWRVSPDIEPALRAVVRAFDRHKAADSILLLTSRHPFTLPDGARDWATCLATLPLPSMDATGLRKLALRRFRFWMDETDQPPDIAAKRWSAFENCAHAARSNPGLADTLLGIATKTPACLAPALEEVERFLSTSAHAPATPALATFFDHLRLSDLLARASEADRALLWAATVFQVPVPPAVIDAATTAYGGSGARLRALGLLETQEDVATPGAPALAVNALIAPRLSPLTPEDATELAKTLVEPLHQAWPSPPEKLPVAAQDELYRLATLADHAPLAPLRVLTAASAMQRLLDEPNAQEAAVFGQKLMAVATAHGVQTPRGVLRRIAQALIVIGDGFTANTLLDKNWTPQGDLDDFDLAIFLLNASNSKTEGFFSDINKNLLQLALSCFKKCNQEDYALKIEIIIQEINEKIYKTTYTLRATPEFKRE</sequence>
<protein>
    <recommendedName>
        <fullName evidence="5">CHAT domain-containing protein</fullName>
    </recommendedName>
</protein>
<name>A0A512HC51_9PROT</name>
<evidence type="ECO:0000259" key="1">
    <source>
        <dbReference type="Pfam" id="PF12770"/>
    </source>
</evidence>
<comment type="caution">
    <text evidence="3">The sequence shown here is derived from an EMBL/GenBank/DDBJ whole genome shotgun (WGS) entry which is preliminary data.</text>
</comment>
<evidence type="ECO:0000313" key="3">
    <source>
        <dbReference type="EMBL" id="GEO83021.1"/>
    </source>
</evidence>
<dbReference type="Pfam" id="PF13191">
    <property type="entry name" value="AAA_16"/>
    <property type="match status" value="1"/>
</dbReference>
<dbReference type="InterPro" id="IPR024983">
    <property type="entry name" value="CHAT_dom"/>
</dbReference>
<organism evidence="3 4">
    <name type="scientific">Pararhodospirillum oryzae</name>
    <dbReference type="NCBI Taxonomy" id="478448"/>
    <lineage>
        <taxon>Bacteria</taxon>
        <taxon>Pseudomonadati</taxon>
        <taxon>Pseudomonadota</taxon>
        <taxon>Alphaproteobacteria</taxon>
        <taxon>Rhodospirillales</taxon>
        <taxon>Rhodospirillaceae</taxon>
        <taxon>Pararhodospirillum</taxon>
    </lineage>
</organism>
<gene>
    <name evidence="3" type="ORF">ROR02_31520</name>
</gene>
<dbReference type="Gene3D" id="3.40.50.300">
    <property type="entry name" value="P-loop containing nucleotide triphosphate hydrolases"/>
    <property type="match status" value="1"/>
</dbReference>
<dbReference type="SUPFAM" id="SSF52540">
    <property type="entry name" value="P-loop containing nucleoside triphosphate hydrolases"/>
    <property type="match status" value="1"/>
</dbReference>
<dbReference type="InterPro" id="IPR041664">
    <property type="entry name" value="AAA_16"/>
</dbReference>
<dbReference type="Proteomes" id="UP000321567">
    <property type="component" value="Unassembled WGS sequence"/>
</dbReference>
<dbReference type="AlphaFoldDB" id="A0A512HC51"/>
<proteinExistence type="predicted"/>
<evidence type="ECO:0000259" key="2">
    <source>
        <dbReference type="Pfam" id="PF13191"/>
    </source>
</evidence>
<dbReference type="InterPro" id="IPR027417">
    <property type="entry name" value="P-loop_NTPase"/>
</dbReference>
<dbReference type="RefSeq" id="WP_147165056.1">
    <property type="nucleotide sequence ID" value="NZ_BJZO01000150.1"/>
</dbReference>